<proteinExistence type="predicted"/>
<keyword evidence="2" id="KW-1185">Reference proteome</keyword>
<dbReference type="AlphaFoldDB" id="A0A852YMD4"/>
<gene>
    <name evidence="1" type="ORF">BJ979_001525</name>
</gene>
<organism evidence="1 2">
    <name type="scientific">Schumannella luteola</name>
    <dbReference type="NCBI Taxonomy" id="472059"/>
    <lineage>
        <taxon>Bacteria</taxon>
        <taxon>Bacillati</taxon>
        <taxon>Actinomycetota</taxon>
        <taxon>Actinomycetes</taxon>
        <taxon>Micrococcales</taxon>
        <taxon>Microbacteriaceae</taxon>
        <taxon>Schumannella</taxon>
    </lineage>
</organism>
<accession>A0A852YMD4</accession>
<sequence length="212" mass="23104">MPTDQRSHEIADLRIGIPQDFYAVRLDEAQLDSASWANTVIAEASEDSPGAALGPGLADELADLRRRLLGQLNPWQVAAVHLRAAPDLIVAGYLTFQILDIDEGQDAAWFAAEAQRLSEAADQTEVRSLLFESWVGDLPAGPFAGVHQVFEQLGDERDGWVEGRTVFGVFPPNATQMVQIIVTVEDLAAFPDMPADTQRIAETLEVDLEPIA</sequence>
<reference evidence="1 2" key="1">
    <citation type="submission" date="2020-07" db="EMBL/GenBank/DDBJ databases">
        <title>Sequencing the genomes of 1000 actinobacteria strains.</title>
        <authorList>
            <person name="Klenk H.-P."/>
        </authorList>
    </citation>
    <scope>NUCLEOTIDE SEQUENCE [LARGE SCALE GENOMIC DNA]</scope>
    <source>
        <strain evidence="1 2">DSM 23141</strain>
    </source>
</reference>
<dbReference type="Proteomes" id="UP000553888">
    <property type="component" value="Unassembled WGS sequence"/>
</dbReference>
<name>A0A852YMD4_9MICO</name>
<protein>
    <submittedName>
        <fullName evidence="1">Uncharacterized protein</fullName>
    </submittedName>
</protein>
<evidence type="ECO:0000313" key="2">
    <source>
        <dbReference type="Proteomes" id="UP000553888"/>
    </source>
</evidence>
<dbReference type="RefSeq" id="WP_179566759.1">
    <property type="nucleotide sequence ID" value="NZ_JACBZY010000001.1"/>
</dbReference>
<evidence type="ECO:0000313" key="1">
    <source>
        <dbReference type="EMBL" id="NYG98899.1"/>
    </source>
</evidence>
<dbReference type="EMBL" id="JACBZY010000001">
    <property type="protein sequence ID" value="NYG98899.1"/>
    <property type="molecule type" value="Genomic_DNA"/>
</dbReference>
<comment type="caution">
    <text evidence="1">The sequence shown here is derived from an EMBL/GenBank/DDBJ whole genome shotgun (WGS) entry which is preliminary data.</text>
</comment>